<proteinExistence type="predicted"/>
<feature type="compositionally biased region" description="Basic and acidic residues" evidence="1">
    <location>
        <begin position="170"/>
        <end position="181"/>
    </location>
</feature>
<evidence type="ECO:0000313" key="3">
    <source>
        <dbReference type="Proteomes" id="UP000823388"/>
    </source>
</evidence>
<feature type="compositionally biased region" description="Basic residues" evidence="1">
    <location>
        <begin position="139"/>
        <end position="158"/>
    </location>
</feature>
<sequence length="181" mass="18832">MPQPTQALTPLTHSPPLHPSGRLRVAPPPLARADATADDGCSFSQIEPTPPPTLPSAPHSSCRRSSPPVARATDAPLRPSLPPAGADRGEAAGGGRTGRSSSRSQSGQWRADSGALGDGDLRLPAPTDREAAGDGQGRGARRRGRMAGRAWRRGRPRPAKWEKAAGGQGAREDAAGRRLRS</sequence>
<accession>A0A8T0S2Z4</accession>
<keyword evidence="3" id="KW-1185">Reference proteome</keyword>
<dbReference type="AlphaFoldDB" id="A0A8T0S2Z4"/>
<feature type="compositionally biased region" description="Low complexity" evidence="1">
    <location>
        <begin position="98"/>
        <end position="111"/>
    </location>
</feature>
<feature type="region of interest" description="Disordered" evidence="1">
    <location>
        <begin position="1"/>
        <end position="181"/>
    </location>
</feature>
<comment type="caution">
    <text evidence="2">The sequence shown here is derived from an EMBL/GenBank/DDBJ whole genome shotgun (WGS) entry which is preliminary data.</text>
</comment>
<protein>
    <submittedName>
        <fullName evidence="2">Uncharacterized protein</fullName>
    </submittedName>
</protein>
<dbReference type="Proteomes" id="UP000823388">
    <property type="component" value="Chromosome 5N"/>
</dbReference>
<reference evidence="2" key="1">
    <citation type="submission" date="2020-05" db="EMBL/GenBank/DDBJ databases">
        <title>WGS assembly of Panicum virgatum.</title>
        <authorList>
            <person name="Lovell J.T."/>
            <person name="Jenkins J."/>
            <person name="Shu S."/>
            <person name="Juenger T.E."/>
            <person name="Schmutz J."/>
        </authorList>
    </citation>
    <scope>NUCLEOTIDE SEQUENCE</scope>
    <source>
        <strain evidence="2">AP13</strain>
    </source>
</reference>
<name>A0A8T0S2Z4_PANVG</name>
<evidence type="ECO:0000256" key="1">
    <source>
        <dbReference type="SAM" id="MobiDB-lite"/>
    </source>
</evidence>
<organism evidence="2 3">
    <name type="scientific">Panicum virgatum</name>
    <name type="common">Blackwell switchgrass</name>
    <dbReference type="NCBI Taxonomy" id="38727"/>
    <lineage>
        <taxon>Eukaryota</taxon>
        <taxon>Viridiplantae</taxon>
        <taxon>Streptophyta</taxon>
        <taxon>Embryophyta</taxon>
        <taxon>Tracheophyta</taxon>
        <taxon>Spermatophyta</taxon>
        <taxon>Magnoliopsida</taxon>
        <taxon>Liliopsida</taxon>
        <taxon>Poales</taxon>
        <taxon>Poaceae</taxon>
        <taxon>PACMAD clade</taxon>
        <taxon>Panicoideae</taxon>
        <taxon>Panicodae</taxon>
        <taxon>Paniceae</taxon>
        <taxon>Panicinae</taxon>
        <taxon>Panicum</taxon>
        <taxon>Panicum sect. Hiantes</taxon>
    </lineage>
</organism>
<dbReference type="EMBL" id="CM029046">
    <property type="protein sequence ID" value="KAG2591428.1"/>
    <property type="molecule type" value="Genomic_DNA"/>
</dbReference>
<evidence type="ECO:0000313" key="2">
    <source>
        <dbReference type="EMBL" id="KAG2591428.1"/>
    </source>
</evidence>
<gene>
    <name evidence="2" type="ORF">PVAP13_5NG481300</name>
</gene>